<protein>
    <submittedName>
        <fullName evidence="1">Uncharacterized protein</fullName>
    </submittedName>
</protein>
<accession>U1NBB8</accession>
<dbReference type="Proteomes" id="UP000030710">
    <property type="component" value="Unassembled WGS sequence"/>
</dbReference>
<dbReference type="EMBL" id="KE356561">
    <property type="protein sequence ID" value="ERG93908.1"/>
    <property type="molecule type" value="Genomic_DNA"/>
</dbReference>
<reference evidence="1 2" key="1">
    <citation type="journal article" date="2013" name="PLoS ONE">
        <title>Assembly-driven community genomics of a hypersaline microbial ecosystem.</title>
        <authorList>
            <person name="Podell S."/>
            <person name="Ugalde J.A."/>
            <person name="Narasingarao P."/>
            <person name="Banfield J.F."/>
            <person name="Heidelberg K.B."/>
            <person name="Allen E.E."/>
        </authorList>
    </citation>
    <scope>NUCLEOTIDE SEQUENCE [LARGE SCALE GENOMIC DNA]</scope>
    <source>
        <strain evidence="2">J07HQW2</strain>
    </source>
</reference>
<dbReference type="AlphaFoldDB" id="U1NBB8"/>
<evidence type="ECO:0000313" key="1">
    <source>
        <dbReference type="EMBL" id="ERG93908.1"/>
    </source>
</evidence>
<gene>
    <name evidence="1" type="ORF">J07HQW2_00342</name>
</gene>
<sequence>MHGNREYVFDILLVGFKRGCDNVDVSTTPTEDVVKMLVWLRADTKHYIAVVGER</sequence>
<evidence type="ECO:0000313" key="2">
    <source>
        <dbReference type="Proteomes" id="UP000030710"/>
    </source>
</evidence>
<proteinExistence type="predicted"/>
<organism evidence="1 2">
    <name type="scientific">Haloquadratum walsbyi J07HQW2</name>
    <dbReference type="NCBI Taxonomy" id="1238425"/>
    <lineage>
        <taxon>Archaea</taxon>
        <taxon>Methanobacteriati</taxon>
        <taxon>Methanobacteriota</taxon>
        <taxon>Stenosarchaea group</taxon>
        <taxon>Halobacteria</taxon>
        <taxon>Halobacteriales</taxon>
        <taxon>Haloferacaceae</taxon>
        <taxon>Haloquadratum</taxon>
    </lineage>
</organism>
<dbReference type="HOGENOM" id="CLU_3038996_0_0_2"/>
<name>U1NBB8_9EURY</name>